<name>A0ABQ8IZY4_DERPT</name>
<evidence type="ECO:0000313" key="2">
    <source>
        <dbReference type="EMBL" id="KAH9415869.1"/>
    </source>
</evidence>
<comment type="caution">
    <text evidence="2">The sequence shown here is derived from an EMBL/GenBank/DDBJ whole genome shotgun (WGS) entry which is preliminary data.</text>
</comment>
<feature type="region of interest" description="Disordered" evidence="1">
    <location>
        <begin position="40"/>
        <end position="63"/>
    </location>
</feature>
<reference evidence="2 3" key="1">
    <citation type="journal article" date="2018" name="J. Allergy Clin. Immunol.">
        <title>High-quality assembly of Dermatophagoides pteronyssinus genome and transcriptome reveals a wide range of novel allergens.</title>
        <authorList>
            <person name="Liu X.Y."/>
            <person name="Yang K.Y."/>
            <person name="Wang M.Q."/>
            <person name="Kwok J.S."/>
            <person name="Zeng X."/>
            <person name="Yang Z."/>
            <person name="Xiao X.J."/>
            <person name="Lau C.P."/>
            <person name="Li Y."/>
            <person name="Huang Z.M."/>
            <person name="Ba J.G."/>
            <person name="Yim A.K."/>
            <person name="Ouyang C.Y."/>
            <person name="Ngai S.M."/>
            <person name="Chan T.F."/>
            <person name="Leung E.L."/>
            <person name="Liu L."/>
            <person name="Liu Z.G."/>
            <person name="Tsui S.K."/>
        </authorList>
    </citation>
    <scope>NUCLEOTIDE SEQUENCE [LARGE SCALE GENOMIC DNA]</scope>
    <source>
        <strain evidence="2">Derp</strain>
    </source>
</reference>
<accession>A0ABQ8IZY4</accession>
<gene>
    <name evidence="2" type="ORF">DERP_000363</name>
</gene>
<reference evidence="2 3" key="2">
    <citation type="journal article" date="2022" name="Mol. Biol. Evol.">
        <title>Comparative Genomics Reveals Insights into the Divergent Evolution of Astigmatic Mites and Household Pest Adaptations.</title>
        <authorList>
            <person name="Xiong Q."/>
            <person name="Wan A.T."/>
            <person name="Liu X."/>
            <person name="Fung C.S."/>
            <person name="Xiao X."/>
            <person name="Malainual N."/>
            <person name="Hou J."/>
            <person name="Wang L."/>
            <person name="Wang M."/>
            <person name="Yang K.Y."/>
            <person name="Cui Y."/>
            <person name="Leung E.L."/>
            <person name="Nong W."/>
            <person name="Shin S.K."/>
            <person name="Au S.W."/>
            <person name="Jeong K.Y."/>
            <person name="Chew F.T."/>
            <person name="Hui J.H."/>
            <person name="Leung T.F."/>
            <person name="Tungtrongchitr A."/>
            <person name="Zhong N."/>
            <person name="Liu Z."/>
            <person name="Tsui S.K."/>
        </authorList>
    </citation>
    <scope>NUCLEOTIDE SEQUENCE [LARGE SCALE GENOMIC DNA]</scope>
    <source>
        <strain evidence="2">Derp</strain>
    </source>
</reference>
<proteinExistence type="predicted"/>
<evidence type="ECO:0000256" key="1">
    <source>
        <dbReference type="SAM" id="MobiDB-lite"/>
    </source>
</evidence>
<evidence type="ECO:0000313" key="3">
    <source>
        <dbReference type="Proteomes" id="UP000887458"/>
    </source>
</evidence>
<dbReference type="Proteomes" id="UP000887458">
    <property type="component" value="Unassembled WGS sequence"/>
</dbReference>
<organism evidence="2 3">
    <name type="scientific">Dermatophagoides pteronyssinus</name>
    <name type="common">European house dust mite</name>
    <dbReference type="NCBI Taxonomy" id="6956"/>
    <lineage>
        <taxon>Eukaryota</taxon>
        <taxon>Metazoa</taxon>
        <taxon>Ecdysozoa</taxon>
        <taxon>Arthropoda</taxon>
        <taxon>Chelicerata</taxon>
        <taxon>Arachnida</taxon>
        <taxon>Acari</taxon>
        <taxon>Acariformes</taxon>
        <taxon>Sarcoptiformes</taxon>
        <taxon>Astigmata</taxon>
        <taxon>Psoroptidia</taxon>
        <taxon>Analgoidea</taxon>
        <taxon>Pyroglyphidae</taxon>
        <taxon>Dermatophagoidinae</taxon>
        <taxon>Dermatophagoides</taxon>
    </lineage>
</organism>
<keyword evidence="3" id="KW-1185">Reference proteome</keyword>
<dbReference type="EMBL" id="NJHN03000095">
    <property type="protein sequence ID" value="KAH9415869.1"/>
    <property type="molecule type" value="Genomic_DNA"/>
</dbReference>
<protein>
    <submittedName>
        <fullName evidence="2">Uncharacterized protein</fullName>
    </submittedName>
</protein>
<sequence length="63" mass="7339">MSIIKFITEIVMFDLILLSDWFIEIVNPYMIDTKSIQNGKTRKQKLPSGNSLQMTEIGHMNKH</sequence>